<dbReference type="Proteomes" id="UP001107558">
    <property type="component" value="Chromosome 4"/>
</dbReference>
<protein>
    <submittedName>
        <fullName evidence="3">Uncharacterized protein</fullName>
    </submittedName>
</protein>
<reference evidence="3" key="1">
    <citation type="submission" date="2021-03" db="EMBL/GenBank/DDBJ databases">
        <title>Chromosome level genome of the anhydrobiotic midge Polypedilum vanderplanki.</title>
        <authorList>
            <person name="Yoshida Y."/>
            <person name="Kikawada T."/>
            <person name="Gusev O."/>
        </authorList>
    </citation>
    <scope>NUCLEOTIDE SEQUENCE</scope>
    <source>
        <strain evidence="3">NIAS01</strain>
        <tissue evidence="3">Whole body or cell culture</tissue>
    </source>
</reference>
<accession>A0A9J6BEJ4</accession>
<feature type="region of interest" description="Disordered" evidence="1">
    <location>
        <begin position="81"/>
        <end position="103"/>
    </location>
</feature>
<keyword evidence="4" id="KW-1185">Reference proteome</keyword>
<feature type="signal peptide" evidence="2">
    <location>
        <begin position="1"/>
        <end position="16"/>
    </location>
</feature>
<evidence type="ECO:0000313" key="3">
    <source>
        <dbReference type="EMBL" id="KAG5668024.1"/>
    </source>
</evidence>
<proteinExistence type="predicted"/>
<feature type="chain" id="PRO_5039904074" evidence="2">
    <location>
        <begin position="17"/>
        <end position="103"/>
    </location>
</feature>
<evidence type="ECO:0000313" key="4">
    <source>
        <dbReference type="Proteomes" id="UP001107558"/>
    </source>
</evidence>
<evidence type="ECO:0000256" key="2">
    <source>
        <dbReference type="SAM" id="SignalP"/>
    </source>
</evidence>
<evidence type="ECO:0000256" key="1">
    <source>
        <dbReference type="SAM" id="MobiDB-lite"/>
    </source>
</evidence>
<comment type="caution">
    <text evidence="3">The sequence shown here is derived from an EMBL/GenBank/DDBJ whole genome shotgun (WGS) entry which is preliminary data.</text>
</comment>
<dbReference type="AlphaFoldDB" id="A0A9J6BEJ4"/>
<gene>
    <name evidence="3" type="ORF">PVAND_015981</name>
</gene>
<keyword evidence="2" id="KW-0732">Signal</keyword>
<organism evidence="3 4">
    <name type="scientific">Polypedilum vanderplanki</name>
    <name type="common">Sleeping chironomid midge</name>
    <dbReference type="NCBI Taxonomy" id="319348"/>
    <lineage>
        <taxon>Eukaryota</taxon>
        <taxon>Metazoa</taxon>
        <taxon>Ecdysozoa</taxon>
        <taxon>Arthropoda</taxon>
        <taxon>Hexapoda</taxon>
        <taxon>Insecta</taxon>
        <taxon>Pterygota</taxon>
        <taxon>Neoptera</taxon>
        <taxon>Endopterygota</taxon>
        <taxon>Diptera</taxon>
        <taxon>Nematocera</taxon>
        <taxon>Chironomoidea</taxon>
        <taxon>Chironomidae</taxon>
        <taxon>Chironominae</taxon>
        <taxon>Polypedilum</taxon>
        <taxon>Polypedilum</taxon>
    </lineage>
</organism>
<name>A0A9J6BEJ4_POLVA</name>
<sequence>MKFFLIFYLFIAFSSGAPNFTTFLKSGLSALGLGGSSTTTLTMQNNLFNGGSNIQYNDMSKKFDPQPPNYIFVQPNHHSFSGFERNNKNDYNNWNRNFQNEKK</sequence>
<dbReference type="EMBL" id="JADBJN010000004">
    <property type="protein sequence ID" value="KAG5668024.1"/>
    <property type="molecule type" value="Genomic_DNA"/>
</dbReference>